<dbReference type="SUPFAM" id="SSF56053">
    <property type="entry name" value="Ribosomal protein L6"/>
    <property type="match status" value="2"/>
</dbReference>
<evidence type="ECO:0000256" key="6">
    <source>
        <dbReference type="RuleBase" id="RU003870"/>
    </source>
</evidence>
<protein>
    <recommendedName>
        <fullName evidence="4">Large ribosomal subunit protein uL6</fullName>
    </recommendedName>
</protein>
<dbReference type="PIRSF" id="PIRSF002162">
    <property type="entry name" value="Ribosomal_L6"/>
    <property type="match status" value="1"/>
</dbReference>
<gene>
    <name evidence="4" type="primary">rplF</name>
    <name evidence="8" type="ORF">HELGO_WM22595</name>
</gene>
<dbReference type="NCBIfam" id="TIGR03654">
    <property type="entry name" value="L6_bact"/>
    <property type="match status" value="1"/>
</dbReference>
<evidence type="ECO:0000256" key="4">
    <source>
        <dbReference type="HAMAP-Rule" id="MF_01365"/>
    </source>
</evidence>
<dbReference type="AlphaFoldDB" id="A0A6S6UKE3"/>
<evidence type="ECO:0000256" key="2">
    <source>
        <dbReference type="ARBA" id="ARBA00022980"/>
    </source>
</evidence>
<dbReference type="GO" id="GO:0002181">
    <property type="term" value="P:cytoplasmic translation"/>
    <property type="evidence" value="ECO:0007669"/>
    <property type="project" value="TreeGrafter"/>
</dbReference>
<comment type="similarity">
    <text evidence="1 4 5">Belongs to the universal ribosomal protein uL6 family.</text>
</comment>
<dbReference type="InterPro" id="IPR000702">
    <property type="entry name" value="Ribosomal_uL6-like"/>
</dbReference>
<dbReference type="InterPro" id="IPR019906">
    <property type="entry name" value="Ribosomal_uL6_bac-type"/>
</dbReference>
<keyword evidence="4 6" id="KW-0694">RNA-binding</keyword>
<dbReference type="InterPro" id="IPR036789">
    <property type="entry name" value="Ribosomal_uL6-like_a/b-dom_sf"/>
</dbReference>
<dbReference type="PANTHER" id="PTHR11655">
    <property type="entry name" value="60S/50S RIBOSOMAL PROTEIN L6/L9"/>
    <property type="match status" value="1"/>
</dbReference>
<dbReference type="Gene3D" id="3.90.930.12">
    <property type="entry name" value="Ribosomal protein L6, alpha-beta domain"/>
    <property type="match status" value="2"/>
</dbReference>
<dbReference type="FunFam" id="3.90.930.12:FF:000001">
    <property type="entry name" value="50S ribosomal protein L6"/>
    <property type="match status" value="1"/>
</dbReference>
<comment type="subunit">
    <text evidence="4">Part of the 50S ribosomal subunit.</text>
</comment>
<dbReference type="PROSITE" id="PS00525">
    <property type="entry name" value="RIBOSOMAL_L6_1"/>
    <property type="match status" value="1"/>
</dbReference>
<accession>A0A6S6UKE3</accession>
<dbReference type="GO" id="GO:0022625">
    <property type="term" value="C:cytosolic large ribosomal subunit"/>
    <property type="evidence" value="ECO:0007669"/>
    <property type="project" value="UniProtKB-UniRule"/>
</dbReference>
<dbReference type="InterPro" id="IPR002358">
    <property type="entry name" value="Ribosomal_uL6_CS"/>
</dbReference>
<dbReference type="GO" id="GO:0019843">
    <property type="term" value="F:rRNA binding"/>
    <property type="evidence" value="ECO:0007669"/>
    <property type="project" value="UniProtKB-UniRule"/>
</dbReference>
<keyword evidence="3 4" id="KW-0687">Ribonucleoprotein</keyword>
<keyword evidence="2 4" id="KW-0689">Ribosomal protein</keyword>
<evidence type="ECO:0000259" key="7">
    <source>
        <dbReference type="Pfam" id="PF00347"/>
    </source>
</evidence>
<feature type="domain" description="Large ribosomal subunit protein uL6 alpha-beta" evidence="7">
    <location>
        <begin position="90"/>
        <end position="164"/>
    </location>
</feature>
<reference evidence="8" key="1">
    <citation type="submission" date="2020-01" db="EMBL/GenBank/DDBJ databases">
        <authorList>
            <person name="Meier V. D."/>
            <person name="Meier V D."/>
        </authorList>
    </citation>
    <scope>NUCLEOTIDE SEQUENCE</scope>
    <source>
        <strain evidence="8">HLG_WM_MAG_09</strain>
    </source>
</reference>
<dbReference type="PRINTS" id="PR00059">
    <property type="entry name" value="RIBOSOMALL6"/>
</dbReference>
<dbReference type="InterPro" id="IPR020040">
    <property type="entry name" value="Ribosomal_uL6_a/b-dom"/>
</dbReference>
<dbReference type="EMBL" id="CACVAT010000529">
    <property type="protein sequence ID" value="CAA6829502.1"/>
    <property type="molecule type" value="Genomic_DNA"/>
</dbReference>
<evidence type="ECO:0000313" key="8">
    <source>
        <dbReference type="EMBL" id="CAA6829502.1"/>
    </source>
</evidence>
<comment type="function">
    <text evidence="4 6">This protein binds to the 23S rRNA, and is important in its secondary structure. It is located near the subunit interface in the base of the L7/L12 stalk, and near the tRNA binding site of the peptidyltransferase center.</text>
</comment>
<dbReference type="PANTHER" id="PTHR11655:SF14">
    <property type="entry name" value="LARGE RIBOSOMAL SUBUNIT PROTEIN UL6M"/>
    <property type="match status" value="1"/>
</dbReference>
<dbReference type="HAMAP" id="MF_01365_B">
    <property type="entry name" value="Ribosomal_uL6_B"/>
    <property type="match status" value="1"/>
</dbReference>
<keyword evidence="4 6" id="KW-0699">rRNA-binding</keyword>
<evidence type="ECO:0000256" key="3">
    <source>
        <dbReference type="ARBA" id="ARBA00023274"/>
    </source>
</evidence>
<organism evidence="8">
    <name type="scientific">uncultured Thiotrichaceae bacterium</name>
    <dbReference type="NCBI Taxonomy" id="298394"/>
    <lineage>
        <taxon>Bacteria</taxon>
        <taxon>Pseudomonadati</taxon>
        <taxon>Pseudomonadota</taxon>
        <taxon>Gammaproteobacteria</taxon>
        <taxon>Thiotrichales</taxon>
        <taxon>Thiotrichaceae</taxon>
        <taxon>environmental samples</taxon>
    </lineage>
</organism>
<evidence type="ECO:0000256" key="5">
    <source>
        <dbReference type="RuleBase" id="RU003869"/>
    </source>
</evidence>
<sequence length="177" mass="19139">MSRIAKRGLTLVSGVEVKIDGQNLNIKGSKGAFDYTVHNDVEVAQEDNVLSFRPRNDVPGAWAQAGTTCAVTNNMIVGVSQGFEKKLQLVGVGYRAQAQGSNLNLTLGFSHPVVHAMPEGITAETPSQTEIVIRGIDKQKVGQVAAEIRAYRPPEPYKGKGVKYAGEHIVRKEAKKK</sequence>
<name>A0A6S6UKE3_9GAMM</name>
<dbReference type="GO" id="GO:0003735">
    <property type="term" value="F:structural constituent of ribosome"/>
    <property type="evidence" value="ECO:0007669"/>
    <property type="project" value="UniProtKB-UniRule"/>
</dbReference>
<feature type="domain" description="Large ribosomal subunit protein uL6 alpha-beta" evidence="7">
    <location>
        <begin position="13"/>
        <end position="82"/>
    </location>
</feature>
<dbReference type="Pfam" id="PF00347">
    <property type="entry name" value="Ribosomal_L6"/>
    <property type="match status" value="2"/>
</dbReference>
<evidence type="ECO:0000256" key="1">
    <source>
        <dbReference type="ARBA" id="ARBA00009356"/>
    </source>
</evidence>
<proteinExistence type="inferred from homology"/>